<reference evidence="3" key="1">
    <citation type="submission" date="2016-02" db="EMBL/GenBank/DDBJ databases">
        <title>Halorhodospira halochloris DSM-1059 complete genome, version 2.</title>
        <authorList>
            <person name="Tsukatani Y."/>
        </authorList>
    </citation>
    <scope>NUCLEOTIDE SEQUENCE</scope>
    <source>
        <strain evidence="3">DSM 1059</strain>
    </source>
</reference>
<dbReference type="Pfam" id="PF04519">
    <property type="entry name" value="Bactofilin"/>
    <property type="match status" value="1"/>
</dbReference>
<evidence type="ECO:0000256" key="2">
    <source>
        <dbReference type="SAM" id="MobiDB-lite"/>
    </source>
</evidence>
<dbReference type="RefSeq" id="WP_096409780.1">
    <property type="nucleotide sequence ID" value="NZ_NRRM01000008.1"/>
</dbReference>
<dbReference type="KEGG" id="hhk:HH1059_17000"/>
<evidence type="ECO:0000256" key="1">
    <source>
        <dbReference type="ARBA" id="ARBA00044755"/>
    </source>
</evidence>
<name>A0A0X8XBJ3_HALHR</name>
<dbReference type="PANTHER" id="PTHR35024:SF4">
    <property type="entry name" value="POLYMER-FORMING CYTOSKELETAL PROTEIN"/>
    <property type="match status" value="1"/>
</dbReference>
<dbReference type="AlphaFoldDB" id="A0A0X8XBJ3"/>
<dbReference type="InterPro" id="IPR007607">
    <property type="entry name" value="BacA/B"/>
</dbReference>
<evidence type="ECO:0000313" key="4">
    <source>
        <dbReference type="Proteomes" id="UP000218890"/>
    </source>
</evidence>
<sequence>MGIIGKGDKSKGASPGTTVISNGTRLVGELTLESNLHVDGQIKGTIISDHDVSIGRSGRFEGNLKAERLLVSGFVEGVIDCAVMEIVAEGRVFGELHSDDFVIEPGGHFLGESHPRREVPLAELSYERNHEPQLSSPEQHSDQQDSLQGRDPADHQQASPGFESAGRASGVGSSGKADAEDGSSTSHDGGEESSADDAQTVHREPRRTTWGRR</sequence>
<feature type="region of interest" description="Disordered" evidence="2">
    <location>
        <begin position="128"/>
        <end position="213"/>
    </location>
</feature>
<organism evidence="3 4">
    <name type="scientific">Halorhodospira halochloris</name>
    <name type="common">Ectothiorhodospira halochloris</name>
    <dbReference type="NCBI Taxonomy" id="1052"/>
    <lineage>
        <taxon>Bacteria</taxon>
        <taxon>Pseudomonadati</taxon>
        <taxon>Pseudomonadota</taxon>
        <taxon>Gammaproteobacteria</taxon>
        <taxon>Chromatiales</taxon>
        <taxon>Ectothiorhodospiraceae</taxon>
        <taxon>Halorhodospira</taxon>
    </lineage>
</organism>
<evidence type="ECO:0000313" key="3">
    <source>
        <dbReference type="EMBL" id="BAU58413.2"/>
    </source>
</evidence>
<comment type="similarity">
    <text evidence="1">Belongs to the bactofilin family.</text>
</comment>
<protein>
    <submittedName>
        <fullName evidence="3">Ccm2-related protein</fullName>
    </submittedName>
</protein>
<dbReference type="PANTHER" id="PTHR35024">
    <property type="entry name" value="HYPOTHETICAL CYTOSOLIC PROTEIN"/>
    <property type="match status" value="1"/>
</dbReference>
<dbReference type="Proteomes" id="UP000218890">
    <property type="component" value="Chromosome"/>
</dbReference>
<proteinExistence type="inferred from homology"/>
<gene>
    <name evidence="3" type="ORF">HH1059_17000</name>
</gene>
<keyword evidence="4" id="KW-1185">Reference proteome</keyword>
<feature type="compositionally biased region" description="Low complexity" evidence="2">
    <location>
        <begin position="164"/>
        <end position="176"/>
    </location>
</feature>
<dbReference type="EMBL" id="AP017372">
    <property type="protein sequence ID" value="BAU58413.2"/>
    <property type="molecule type" value="Genomic_DNA"/>
</dbReference>
<dbReference type="OrthoDB" id="5612117at2"/>
<accession>A0A0X8XBJ3</accession>